<dbReference type="AlphaFoldDB" id="A0A4R7ZC13"/>
<evidence type="ECO:0008006" key="4">
    <source>
        <dbReference type="Google" id="ProtNLM"/>
    </source>
</evidence>
<evidence type="ECO:0000256" key="1">
    <source>
        <dbReference type="SAM" id="Coils"/>
    </source>
</evidence>
<accession>A0A4R7ZC13</accession>
<dbReference type="EMBL" id="SODD01000062">
    <property type="protein sequence ID" value="TDW09189.1"/>
    <property type="molecule type" value="Genomic_DNA"/>
</dbReference>
<protein>
    <recommendedName>
        <fullName evidence="4">DUF5082 domain-containing protein</fullName>
    </recommendedName>
</protein>
<keyword evidence="3" id="KW-1185">Reference proteome</keyword>
<keyword evidence="1" id="KW-0175">Coiled coil</keyword>
<name>A0A4R7ZC13_9FIRM</name>
<dbReference type="RefSeq" id="WP_134171338.1">
    <property type="nucleotide sequence ID" value="NZ_SODD01000062.1"/>
</dbReference>
<proteinExistence type="predicted"/>
<comment type="caution">
    <text evidence="2">The sequence shown here is derived from an EMBL/GenBank/DDBJ whole genome shotgun (WGS) entry which is preliminary data.</text>
</comment>
<feature type="coiled-coil region" evidence="1">
    <location>
        <begin position="81"/>
        <end position="108"/>
    </location>
</feature>
<gene>
    <name evidence="2" type="ORF">EDD63_1622</name>
</gene>
<organism evidence="2 3">
    <name type="scientific">Breznakia blatticola</name>
    <dbReference type="NCBI Taxonomy" id="1754012"/>
    <lineage>
        <taxon>Bacteria</taxon>
        <taxon>Bacillati</taxon>
        <taxon>Bacillota</taxon>
        <taxon>Erysipelotrichia</taxon>
        <taxon>Erysipelotrichales</taxon>
        <taxon>Erysipelotrichaceae</taxon>
        <taxon>Breznakia</taxon>
    </lineage>
</organism>
<evidence type="ECO:0000313" key="3">
    <source>
        <dbReference type="Proteomes" id="UP000294743"/>
    </source>
</evidence>
<sequence>MQRFGDTIIWWTDEEETRQKKAIKQQCNEIYSNYCDVQEYIDDAKAKLRTFENSGFSSLKSYGPHESSLYAAYYPYREKTIRDTKTLIEDLRTNIRKLEGTLGSFETAWNAKYRELEWVKSK</sequence>
<dbReference type="Proteomes" id="UP000294743">
    <property type="component" value="Unassembled WGS sequence"/>
</dbReference>
<evidence type="ECO:0000313" key="2">
    <source>
        <dbReference type="EMBL" id="TDW09189.1"/>
    </source>
</evidence>
<reference evidence="2 3" key="1">
    <citation type="submission" date="2019-03" db="EMBL/GenBank/DDBJ databases">
        <title>Genomic Encyclopedia of Type Strains, Phase IV (KMG-IV): sequencing the most valuable type-strain genomes for metagenomic binning, comparative biology and taxonomic classification.</title>
        <authorList>
            <person name="Goeker M."/>
        </authorList>
    </citation>
    <scope>NUCLEOTIDE SEQUENCE [LARGE SCALE GENOMIC DNA]</scope>
    <source>
        <strain evidence="2 3">DSM 28867</strain>
    </source>
</reference>